<name>A0AAV4W4G3_CAEEX</name>
<gene>
    <name evidence="1" type="ORF">CEXT_134981</name>
</gene>
<evidence type="ECO:0000313" key="2">
    <source>
        <dbReference type="Proteomes" id="UP001054945"/>
    </source>
</evidence>
<organism evidence="1 2">
    <name type="scientific">Caerostris extrusa</name>
    <name type="common">Bark spider</name>
    <name type="synonym">Caerostris bankana</name>
    <dbReference type="NCBI Taxonomy" id="172846"/>
    <lineage>
        <taxon>Eukaryota</taxon>
        <taxon>Metazoa</taxon>
        <taxon>Ecdysozoa</taxon>
        <taxon>Arthropoda</taxon>
        <taxon>Chelicerata</taxon>
        <taxon>Arachnida</taxon>
        <taxon>Araneae</taxon>
        <taxon>Araneomorphae</taxon>
        <taxon>Entelegynae</taxon>
        <taxon>Araneoidea</taxon>
        <taxon>Araneidae</taxon>
        <taxon>Caerostris</taxon>
    </lineage>
</organism>
<comment type="caution">
    <text evidence="1">The sequence shown here is derived from an EMBL/GenBank/DDBJ whole genome shotgun (WGS) entry which is preliminary data.</text>
</comment>
<accession>A0AAV4W4G3</accession>
<proteinExistence type="predicted"/>
<sequence>MVGIIKRLFSYSVLSPVVESFSEQRDKFVILRLCRTKRGEALFVDWKGPSENYWRIRATGEALDLAPRELGEQNLLYRGQILQSLEEPNSCRRMAAISGLGQKGIKFTERQFTNGSERKRSDLFCHQVSFYTGISFPAKFFVGTSIHCSWFWDT</sequence>
<dbReference type="EMBL" id="BPLR01015475">
    <property type="protein sequence ID" value="GIY76335.1"/>
    <property type="molecule type" value="Genomic_DNA"/>
</dbReference>
<keyword evidence="2" id="KW-1185">Reference proteome</keyword>
<dbReference type="Proteomes" id="UP001054945">
    <property type="component" value="Unassembled WGS sequence"/>
</dbReference>
<reference evidence="1 2" key="1">
    <citation type="submission" date="2021-06" db="EMBL/GenBank/DDBJ databases">
        <title>Caerostris extrusa draft genome.</title>
        <authorList>
            <person name="Kono N."/>
            <person name="Arakawa K."/>
        </authorList>
    </citation>
    <scope>NUCLEOTIDE SEQUENCE [LARGE SCALE GENOMIC DNA]</scope>
</reference>
<evidence type="ECO:0000313" key="1">
    <source>
        <dbReference type="EMBL" id="GIY76335.1"/>
    </source>
</evidence>
<protein>
    <submittedName>
        <fullName evidence="1">Uncharacterized protein</fullName>
    </submittedName>
</protein>
<dbReference type="AlphaFoldDB" id="A0AAV4W4G3"/>